<protein>
    <submittedName>
        <fullName evidence="2">Putative flavoprotein involved in K+ transport</fullName>
    </submittedName>
</protein>
<sequence>MPTVDFTLRWADGTEQRCQSPSTAIERFLAEGATYPHEELLRRADDGLAAASRRVVEVYGMACTAASAQRDAIRASVRPGPVTVTRLHRTPRRVRFPAPPRLDGHHEVVVIGGGQAGLAVSHGLLERGVDHVVLERDRVLHNWRDARWDAFSLVTPNWQCHLPGHPYRGDDPDGFMVKDEILAYVEPYAHGKPVYEGVTVHAVKPGFTIETSHGTLTADQVVLAVGGYHVPRVPYPALGGLHSDRYRNPDALPDGPVLVVGTGQSGAQIAEDLHLAGREVHLAVGTAPRVARFYRGRDCVAWLHDMGHYDMPVTEHPQGKGARHEANHYVTGRGGGHDLDLRAFAREGMHLHGRLTHVQDGTLHFAGDLEANLDAADATMERIKDAIDRHIAAHGLDAPTEPRYVPVWRPPTDGSGTLDASAVSTIVWATGFRSDWSFVHVPDAFDADGHPEHLRGVTDEPGLYFVGLPWLHTWGSGRFAGIARDAEHLAGVIGARAARPQAA</sequence>
<keyword evidence="1" id="KW-0560">Oxidoreductase</keyword>
<reference evidence="2 3" key="1">
    <citation type="submission" date="2018-10" db="EMBL/GenBank/DDBJ databases">
        <title>Genomic Encyclopedia of Archaeal and Bacterial Type Strains, Phase II (KMG-II): from individual species to whole genera.</title>
        <authorList>
            <person name="Goeker M."/>
        </authorList>
    </citation>
    <scope>NUCLEOTIDE SEQUENCE [LARGE SCALE GENOMIC DNA]</scope>
    <source>
        <strain evidence="2 3">DSM 14954</strain>
    </source>
</reference>
<evidence type="ECO:0000313" key="3">
    <source>
        <dbReference type="Proteomes" id="UP000278962"/>
    </source>
</evidence>
<dbReference type="InterPro" id="IPR050982">
    <property type="entry name" value="Auxin_biosynth/cation_transpt"/>
</dbReference>
<dbReference type="Proteomes" id="UP000278962">
    <property type="component" value="Unassembled WGS sequence"/>
</dbReference>
<dbReference type="PANTHER" id="PTHR43539:SF78">
    <property type="entry name" value="FLAVIN-CONTAINING MONOOXYGENASE"/>
    <property type="match status" value="1"/>
</dbReference>
<keyword evidence="3" id="KW-1185">Reference proteome</keyword>
<dbReference type="PANTHER" id="PTHR43539">
    <property type="entry name" value="FLAVIN-BINDING MONOOXYGENASE-LIKE PROTEIN (AFU_ORTHOLOGUE AFUA_4G09220)"/>
    <property type="match status" value="1"/>
</dbReference>
<dbReference type="Gene3D" id="3.50.50.60">
    <property type="entry name" value="FAD/NAD(P)-binding domain"/>
    <property type="match status" value="1"/>
</dbReference>
<dbReference type="AlphaFoldDB" id="A0A660LG52"/>
<dbReference type="GO" id="GO:0050660">
    <property type="term" value="F:flavin adenine dinucleotide binding"/>
    <property type="evidence" value="ECO:0007669"/>
    <property type="project" value="TreeGrafter"/>
</dbReference>
<dbReference type="NCBIfam" id="TIGR04046">
    <property type="entry name" value="MSMEG_0569_nitr"/>
    <property type="match status" value="1"/>
</dbReference>
<evidence type="ECO:0000313" key="2">
    <source>
        <dbReference type="EMBL" id="RKQ92803.1"/>
    </source>
</evidence>
<dbReference type="OrthoDB" id="9808049at2"/>
<accession>A0A660LG52</accession>
<dbReference type="GO" id="GO:0004497">
    <property type="term" value="F:monooxygenase activity"/>
    <property type="evidence" value="ECO:0007669"/>
    <property type="project" value="TreeGrafter"/>
</dbReference>
<dbReference type="EMBL" id="RBIL01000001">
    <property type="protein sequence ID" value="RKQ92803.1"/>
    <property type="molecule type" value="Genomic_DNA"/>
</dbReference>
<dbReference type="PRINTS" id="PR00411">
    <property type="entry name" value="PNDRDTASEI"/>
</dbReference>
<name>A0A660LG52_9ACTN</name>
<organism evidence="2 3">
    <name type="scientific">Solirubrobacter pauli</name>
    <dbReference type="NCBI Taxonomy" id="166793"/>
    <lineage>
        <taxon>Bacteria</taxon>
        <taxon>Bacillati</taxon>
        <taxon>Actinomycetota</taxon>
        <taxon>Thermoleophilia</taxon>
        <taxon>Solirubrobacterales</taxon>
        <taxon>Solirubrobacteraceae</taxon>
        <taxon>Solirubrobacter</taxon>
    </lineage>
</organism>
<dbReference type="SUPFAM" id="SSF51905">
    <property type="entry name" value="FAD/NAD(P)-binding domain"/>
    <property type="match status" value="1"/>
</dbReference>
<proteinExistence type="predicted"/>
<dbReference type="InterPro" id="IPR024000">
    <property type="entry name" value="CHP04046_FMN-dependent"/>
</dbReference>
<gene>
    <name evidence="2" type="ORF">C8N24_2658</name>
</gene>
<evidence type="ECO:0000256" key="1">
    <source>
        <dbReference type="ARBA" id="ARBA00023002"/>
    </source>
</evidence>
<dbReference type="Pfam" id="PF13738">
    <property type="entry name" value="Pyr_redox_3"/>
    <property type="match status" value="1"/>
</dbReference>
<dbReference type="InterPro" id="IPR036188">
    <property type="entry name" value="FAD/NAD-bd_sf"/>
</dbReference>
<comment type="caution">
    <text evidence="2">The sequence shown here is derived from an EMBL/GenBank/DDBJ whole genome shotgun (WGS) entry which is preliminary data.</text>
</comment>